<accession>A0AA37BJX5</accession>
<reference evidence="3" key="2">
    <citation type="submission" date="2022-09" db="EMBL/GenBank/DDBJ databases">
        <authorList>
            <person name="Sun Q."/>
            <person name="Ohkuma M."/>
        </authorList>
    </citation>
    <scope>NUCLEOTIDE SEQUENCE</scope>
    <source>
        <strain evidence="3">JCM 3093</strain>
    </source>
</reference>
<feature type="domain" description="Lantibiotic dehydratase N-terminal" evidence="2">
    <location>
        <begin position="577"/>
        <end position="792"/>
    </location>
</feature>
<feature type="region of interest" description="Disordered" evidence="1">
    <location>
        <begin position="351"/>
        <end position="380"/>
    </location>
</feature>
<evidence type="ECO:0000256" key="1">
    <source>
        <dbReference type="SAM" id="MobiDB-lite"/>
    </source>
</evidence>
<gene>
    <name evidence="3" type="ORF">GCM10010126_47730</name>
</gene>
<name>A0AA37BJX5_9ACTN</name>
<organism evidence="3 4">
    <name type="scientific">Planomonospora parontospora</name>
    <dbReference type="NCBI Taxonomy" id="58119"/>
    <lineage>
        <taxon>Bacteria</taxon>
        <taxon>Bacillati</taxon>
        <taxon>Actinomycetota</taxon>
        <taxon>Actinomycetes</taxon>
        <taxon>Streptosporangiales</taxon>
        <taxon>Streptosporangiaceae</taxon>
        <taxon>Planomonospora</taxon>
    </lineage>
</organism>
<dbReference type="EMBL" id="BMQD01000015">
    <property type="protein sequence ID" value="GGK82808.1"/>
    <property type="molecule type" value="Genomic_DNA"/>
</dbReference>
<evidence type="ECO:0000313" key="3">
    <source>
        <dbReference type="EMBL" id="GGK82808.1"/>
    </source>
</evidence>
<sequence length="895" mass="94102">MAPVGEDPASPDRGRVVLGPVVVRRRCLLPGSVLTGLGGDRVWRAAGAVADAELACSRCGGDLADRISALVPAAAKEERRGLLRARRDAFNSRPVGTGLPADPETAGLAAAYTDALAFRDAAGRELASALAELARTTGTVLETELGDLDLAWSVELSVPGLSTAGPIDPGPAAGRRARRRALTLLRLVQRAASKPTPFARSATTTLLFRGAGEGFPLRGAGESPPRSHVRVRREVLDWTRRWIAGGGYRYLRPDRMWLTVNPSATVADGDGDGGLRVTWLVTGENGAERFASARCGPDLVSFLRGVRDPVRLDALLAGGALPGVLTDLIGRGMLEVGPRLPSHGRRTLRAAADAAVPARTAGRDDAPSPGAAGRDDGPSPRAVHDALCVLRDAEHAAARGGDTGTVRRAAAGIGALARALGLDAGGIERAPVSEDVVGTGPDDGILRTDPGLLADLGRVQRIVPLLGAELPFQLATATAFRRRFGPDPVPLLAAYRWFAESGRTESDALLADCSTGELAAVLDLRTRLFAGLRAAAQQPGAEEVPCDPALLDALAADLPDAVLDLPCAAWPLQRAGERVVVNGVSSGYGRFAARFGAALDDRGMDELRHWAATAAAPHDDGVMVDISALLGATVNEHPLVLPAALGYPGRALECAPATRIDLSECVVQAAGGRLLLFSDRFAGRPLFPVPHNSTLPTVAPGLYRWLSRFGPVSGTTLDLWDQVDAMVTAEAPQASESVRHYPRLVLGRLVLDRRTWKVPRAALPAAEPGPAEAAAAWHRWCARTGVPRRSFLRTVTIPDPWSVVRGLADRRAVLEARSPSGAAVRKPIYVDLSQPLCWPALAVAPETTLTFTEPLPDPAATGEGRAAEYVLETSRPPRVLAGRAAASEARRTPDA</sequence>
<reference evidence="3" key="1">
    <citation type="journal article" date="2014" name="Int. J. Syst. Evol. Microbiol.">
        <title>Complete genome sequence of Corynebacterium casei LMG S-19264T (=DSM 44701T), isolated from a smear-ripened cheese.</title>
        <authorList>
            <consortium name="US DOE Joint Genome Institute (JGI-PGF)"/>
            <person name="Walter F."/>
            <person name="Albersmeier A."/>
            <person name="Kalinowski J."/>
            <person name="Ruckert C."/>
        </authorList>
    </citation>
    <scope>NUCLEOTIDE SEQUENCE</scope>
    <source>
        <strain evidence="3">JCM 3093</strain>
    </source>
</reference>
<dbReference type="RefSeq" id="WP_191896700.1">
    <property type="nucleotide sequence ID" value="NZ_BMQD01000015.1"/>
</dbReference>
<comment type="caution">
    <text evidence="3">The sequence shown here is derived from an EMBL/GenBank/DDBJ whole genome shotgun (WGS) entry which is preliminary data.</text>
</comment>
<dbReference type="AlphaFoldDB" id="A0AA37BJX5"/>
<evidence type="ECO:0000259" key="2">
    <source>
        <dbReference type="Pfam" id="PF04738"/>
    </source>
</evidence>
<evidence type="ECO:0000313" key="4">
    <source>
        <dbReference type="Proteomes" id="UP000627984"/>
    </source>
</evidence>
<feature type="compositionally biased region" description="Low complexity" evidence="1">
    <location>
        <begin position="351"/>
        <end position="360"/>
    </location>
</feature>
<dbReference type="Proteomes" id="UP000627984">
    <property type="component" value="Unassembled WGS sequence"/>
</dbReference>
<protein>
    <recommendedName>
        <fullName evidence="2">Lantibiotic dehydratase N-terminal domain-containing protein</fullName>
    </recommendedName>
</protein>
<dbReference type="Pfam" id="PF04738">
    <property type="entry name" value="Lant_dehydr_N"/>
    <property type="match status" value="1"/>
</dbReference>
<dbReference type="InterPro" id="IPR006827">
    <property type="entry name" value="Lant_deHydtase_N"/>
</dbReference>
<proteinExistence type="predicted"/>